<dbReference type="InterPro" id="IPR010982">
    <property type="entry name" value="Lambda_DNA-bd_dom_sf"/>
</dbReference>
<name>A0A6I3XK19_9BURK</name>
<evidence type="ECO:0000313" key="3">
    <source>
        <dbReference type="Proteomes" id="UP000431684"/>
    </source>
</evidence>
<reference evidence="2 3" key="1">
    <citation type="submission" date="2019-11" db="EMBL/GenBank/DDBJ databases">
        <title>Draft Genome Sequences of Six Type Strains of the Genus Massilia.</title>
        <authorList>
            <person name="Miess H."/>
            <person name="Frediansyah A."/>
            <person name="Goeker M."/>
            <person name="Gross H."/>
        </authorList>
    </citation>
    <scope>NUCLEOTIDE SEQUENCE [LARGE SCALE GENOMIC DNA]</scope>
    <source>
        <strain evidence="2 3">DSM 17513</strain>
    </source>
</reference>
<dbReference type="PANTHER" id="PTHR35010:SF2">
    <property type="entry name" value="BLL4672 PROTEIN"/>
    <property type="match status" value="1"/>
</dbReference>
<dbReference type="PANTHER" id="PTHR35010">
    <property type="entry name" value="BLL4672 PROTEIN-RELATED"/>
    <property type="match status" value="1"/>
</dbReference>
<gene>
    <name evidence="2" type="ORF">GJV26_20385</name>
</gene>
<dbReference type="Pfam" id="PF13560">
    <property type="entry name" value="HTH_31"/>
    <property type="match status" value="1"/>
</dbReference>
<dbReference type="SMART" id="SM00530">
    <property type="entry name" value="HTH_XRE"/>
    <property type="match status" value="1"/>
</dbReference>
<dbReference type="SUPFAM" id="SSF47413">
    <property type="entry name" value="lambda repressor-like DNA-binding domains"/>
    <property type="match status" value="1"/>
</dbReference>
<dbReference type="GO" id="GO:0003677">
    <property type="term" value="F:DNA binding"/>
    <property type="evidence" value="ECO:0007669"/>
    <property type="project" value="InterPro"/>
</dbReference>
<dbReference type="Gene3D" id="3.30.450.180">
    <property type="match status" value="1"/>
</dbReference>
<comment type="caution">
    <text evidence="2">The sequence shown here is derived from an EMBL/GenBank/DDBJ whole genome shotgun (WGS) entry which is preliminary data.</text>
</comment>
<dbReference type="InterPro" id="IPR001387">
    <property type="entry name" value="Cro/C1-type_HTH"/>
</dbReference>
<evidence type="ECO:0000259" key="1">
    <source>
        <dbReference type="PROSITE" id="PS50943"/>
    </source>
</evidence>
<feature type="domain" description="HTH cro/C1-type" evidence="1">
    <location>
        <begin position="44"/>
        <end position="91"/>
    </location>
</feature>
<dbReference type="AlphaFoldDB" id="A0A6I3XK19"/>
<evidence type="ECO:0000313" key="2">
    <source>
        <dbReference type="EMBL" id="MUI14803.1"/>
    </source>
</evidence>
<dbReference type="Gene3D" id="1.10.260.40">
    <property type="entry name" value="lambda repressor-like DNA-binding domains"/>
    <property type="match status" value="1"/>
</dbReference>
<dbReference type="PROSITE" id="PS50943">
    <property type="entry name" value="HTH_CROC1"/>
    <property type="match status" value="1"/>
</dbReference>
<dbReference type="EMBL" id="WNWM01000002">
    <property type="protein sequence ID" value="MUI14803.1"/>
    <property type="molecule type" value="Genomic_DNA"/>
</dbReference>
<proteinExistence type="predicted"/>
<sequence>MAIYPGIKVAMNQPDHRRLLGAFIRAHRERLPPTAKAGRRRTPGLRREELADASCVSVTWITWLEQGRDVAASAAALARLADALQLTSAERASMFDLAQKRDPVPARSQADLPGDLLTLPSLFTAPAYLLDRTWTVRAWNPPAAHLFSGWLDDDTADRNLMRFVFLSPLAQVVIADWPERCRRLAAEFRADFSRFPHDAAMLALIEELSVKSPLFARCWQEQAVLHREGGERTFNHAASGVLRFLQTTLLVASQQECKLVCLAPA</sequence>
<keyword evidence="3" id="KW-1185">Reference proteome</keyword>
<dbReference type="InterPro" id="IPR041413">
    <property type="entry name" value="MLTR_LBD"/>
</dbReference>
<dbReference type="Pfam" id="PF17765">
    <property type="entry name" value="MLTR_LBD"/>
    <property type="match status" value="1"/>
</dbReference>
<dbReference type="CDD" id="cd00093">
    <property type="entry name" value="HTH_XRE"/>
    <property type="match status" value="1"/>
</dbReference>
<organism evidence="2 3">
    <name type="scientific">Pseudoduganella dura</name>
    <dbReference type="NCBI Taxonomy" id="321982"/>
    <lineage>
        <taxon>Bacteria</taxon>
        <taxon>Pseudomonadati</taxon>
        <taxon>Pseudomonadota</taxon>
        <taxon>Betaproteobacteria</taxon>
        <taxon>Burkholderiales</taxon>
        <taxon>Oxalobacteraceae</taxon>
        <taxon>Telluria group</taxon>
        <taxon>Pseudoduganella</taxon>
    </lineage>
</organism>
<accession>A0A6I3XK19</accession>
<protein>
    <submittedName>
        <fullName evidence="2">Helix-turn-helix domain-containing protein</fullName>
    </submittedName>
</protein>
<dbReference type="Proteomes" id="UP000431684">
    <property type="component" value="Unassembled WGS sequence"/>
</dbReference>
<dbReference type="OrthoDB" id="5346389at2"/>